<feature type="chain" id="PRO_5034916640" description="Terpene cyclase/mutase family protein" evidence="2">
    <location>
        <begin position="34"/>
        <end position="427"/>
    </location>
</feature>
<keyword evidence="1" id="KW-0472">Membrane</keyword>
<dbReference type="InterPro" id="IPR008930">
    <property type="entry name" value="Terpenoid_cyclase/PrenylTrfase"/>
</dbReference>
<reference evidence="3" key="1">
    <citation type="submission" date="2021-02" db="EMBL/GenBank/DDBJ databases">
        <title>Natronoglycomyces albus gen. nov., sp. nov, a haloalkaliphilic actinobacterium from a soda solonchak soil.</title>
        <authorList>
            <person name="Sorokin D.Y."/>
            <person name="Khijniak T.V."/>
            <person name="Zakharycheva A.P."/>
            <person name="Boueva O.V."/>
            <person name="Ariskina E.V."/>
            <person name="Hahnke R.L."/>
            <person name="Bunk B."/>
            <person name="Sproer C."/>
            <person name="Schumann P."/>
            <person name="Evtushenko L.I."/>
            <person name="Kublanov I.V."/>
        </authorList>
    </citation>
    <scope>NUCLEOTIDE SEQUENCE</scope>
    <source>
        <strain evidence="3">DSM 106290</strain>
    </source>
</reference>
<accession>A0A895XP04</accession>
<dbReference type="RefSeq" id="WP_213171500.1">
    <property type="nucleotide sequence ID" value="NZ_CP070496.1"/>
</dbReference>
<evidence type="ECO:0008006" key="5">
    <source>
        <dbReference type="Google" id="ProtNLM"/>
    </source>
</evidence>
<evidence type="ECO:0000256" key="1">
    <source>
        <dbReference type="SAM" id="Phobius"/>
    </source>
</evidence>
<keyword evidence="4" id="KW-1185">Reference proteome</keyword>
<dbReference type="KEGG" id="nav:JQS30_00675"/>
<dbReference type="AlphaFoldDB" id="A0A895XP04"/>
<keyword evidence="1" id="KW-0812">Transmembrane</keyword>
<gene>
    <name evidence="3" type="ORF">JQS30_00675</name>
</gene>
<keyword evidence="2" id="KW-0732">Signal</keyword>
<dbReference type="Proteomes" id="UP000662939">
    <property type="component" value="Chromosome"/>
</dbReference>
<evidence type="ECO:0000256" key="2">
    <source>
        <dbReference type="SAM" id="SignalP"/>
    </source>
</evidence>
<evidence type="ECO:0000313" key="3">
    <source>
        <dbReference type="EMBL" id="QSB05492.1"/>
    </source>
</evidence>
<feature type="signal peptide" evidence="2">
    <location>
        <begin position="1"/>
        <end position="33"/>
    </location>
</feature>
<dbReference type="EMBL" id="CP070496">
    <property type="protein sequence ID" value="QSB05492.1"/>
    <property type="molecule type" value="Genomic_DNA"/>
</dbReference>
<keyword evidence="1" id="KW-1133">Transmembrane helix</keyword>
<feature type="transmembrane region" description="Helical" evidence="1">
    <location>
        <begin position="392"/>
        <end position="413"/>
    </location>
</feature>
<dbReference type="SUPFAM" id="SSF48239">
    <property type="entry name" value="Terpenoid cyclases/Protein prenyltransferases"/>
    <property type="match status" value="1"/>
</dbReference>
<organism evidence="3 4">
    <name type="scientific">Natronoglycomyces albus</name>
    <dbReference type="NCBI Taxonomy" id="2811108"/>
    <lineage>
        <taxon>Bacteria</taxon>
        <taxon>Bacillati</taxon>
        <taxon>Actinomycetota</taxon>
        <taxon>Actinomycetes</taxon>
        <taxon>Glycomycetales</taxon>
        <taxon>Glycomycetaceae</taxon>
        <taxon>Natronoglycomyces</taxon>
    </lineage>
</organism>
<sequence>MQICSKKVGASAKRSAAIAATGVLSFSMISAFAAPAAAQTDGEDALSNPAAAAGQWLLSQASAEDGQAWEVDGAASQSASLDAVIGLMAAGYGSEQTEATLGWLDSADVLGAYLEGEEGDLQAGAAGKTLLAVAAAGGDITDFGGYDLVGDLSEAQDDDGSFGDGATLSNAWALLGLHHASTIAGADVAADIDAAVDALVAQQCDDGSFAFEGITDDGCFGDPDTTGIAAAALATTDGDHDDALDALNASGAWLLGLQGDDGGVDGGFGANANSTAMAGQALLAIVTVPGADDVEALTDGVASAGDYLQSLQVDCSDEANVGAIRFQADESEAWMEGARDKATADSLLLLGGSTLVNVDAAGAEATAPNFSCGNDANVDSAVESDDENGNNWLLWAIFAAGAVLVLIAIGVILKSRKNAAASSEGDK</sequence>
<dbReference type="Gene3D" id="1.50.10.20">
    <property type="match status" value="1"/>
</dbReference>
<name>A0A895XP04_9ACTN</name>
<proteinExistence type="predicted"/>
<protein>
    <recommendedName>
        <fullName evidence="5">Terpene cyclase/mutase family protein</fullName>
    </recommendedName>
</protein>
<evidence type="ECO:0000313" key="4">
    <source>
        <dbReference type="Proteomes" id="UP000662939"/>
    </source>
</evidence>